<dbReference type="AlphaFoldDB" id="A0A8X6L465"/>
<feature type="transmembrane region" description="Helical" evidence="11">
    <location>
        <begin position="56"/>
        <end position="74"/>
    </location>
</feature>
<dbReference type="OrthoDB" id="6516547at2759"/>
<dbReference type="GO" id="GO:0005886">
    <property type="term" value="C:plasma membrane"/>
    <property type="evidence" value="ECO:0007669"/>
    <property type="project" value="InterPro"/>
</dbReference>
<evidence type="ECO:0000256" key="2">
    <source>
        <dbReference type="ARBA" id="ARBA00004141"/>
    </source>
</evidence>
<feature type="transmembrane region" description="Helical" evidence="11">
    <location>
        <begin position="752"/>
        <end position="771"/>
    </location>
</feature>
<feature type="transmembrane region" description="Helical" evidence="11">
    <location>
        <begin position="661"/>
        <end position="684"/>
    </location>
</feature>
<dbReference type="InterPro" id="IPR004143">
    <property type="entry name" value="BPL_LPL_catalytic"/>
</dbReference>
<dbReference type="GO" id="GO:0042773">
    <property type="term" value="P:ATP synthesis coupled electron transport"/>
    <property type="evidence" value="ECO:0007669"/>
    <property type="project" value="InterPro"/>
</dbReference>
<comment type="catalytic activity">
    <reaction evidence="10">
        <text>a ubiquinone + NADH + 5 H(+)(in) = a ubiquinol + NAD(+) + 4 H(+)(out)</text>
        <dbReference type="Rhea" id="RHEA:29091"/>
        <dbReference type="Rhea" id="RHEA-COMP:9565"/>
        <dbReference type="Rhea" id="RHEA-COMP:9566"/>
        <dbReference type="ChEBI" id="CHEBI:15378"/>
        <dbReference type="ChEBI" id="CHEBI:16389"/>
        <dbReference type="ChEBI" id="CHEBI:17976"/>
        <dbReference type="ChEBI" id="CHEBI:57540"/>
        <dbReference type="ChEBI" id="CHEBI:57945"/>
        <dbReference type="EC" id="7.1.1.2"/>
    </reaction>
</comment>
<proteinExistence type="inferred from homology"/>
<dbReference type="InterPro" id="IPR004408">
    <property type="entry name" value="Biotin_CoA_COase_ligase"/>
</dbReference>
<accession>A0A8X6L465</accession>
<keyword evidence="7 11" id="KW-1133">Transmembrane helix</keyword>
<evidence type="ECO:0000259" key="12">
    <source>
        <dbReference type="Pfam" id="PF00361"/>
    </source>
</evidence>
<dbReference type="Pfam" id="PF00361">
    <property type="entry name" value="Proton_antipo_M"/>
    <property type="match status" value="2"/>
</dbReference>
<feature type="transmembrane region" description="Helical" evidence="11">
    <location>
        <begin position="499"/>
        <end position="517"/>
    </location>
</feature>
<dbReference type="InterPro" id="IPR003945">
    <property type="entry name" value="NU5C-like"/>
</dbReference>
<dbReference type="GO" id="GO:0020037">
    <property type="term" value="F:heme binding"/>
    <property type="evidence" value="ECO:0007669"/>
    <property type="project" value="InterPro"/>
</dbReference>
<dbReference type="Proteomes" id="UP000887116">
    <property type="component" value="Unassembled WGS sequence"/>
</dbReference>
<keyword evidence="15" id="KW-1185">Reference proteome</keyword>
<dbReference type="Gene3D" id="3.30.930.10">
    <property type="entry name" value="Bira Bifunctional Protein, Domain 2"/>
    <property type="match status" value="2"/>
</dbReference>
<evidence type="ECO:0000256" key="7">
    <source>
        <dbReference type="ARBA" id="ARBA00022989"/>
    </source>
</evidence>
<dbReference type="NCBIfam" id="TIGR01972">
    <property type="entry name" value="NDH_I_M"/>
    <property type="match status" value="1"/>
</dbReference>
<sequence length="1245" mass="138344">MGKSAQLGLHVWLPDAMEGPTPVSALIHAATMVTAGIFLVAKCSPLFELSNVARELIVIVGALTAFFAATVAITQNDIKKIIAYSTCSQLGYMFMACGLSAYNVAIFHLMTHAFFKALLFLGAGNVIHAMHHEQNIQKMGNCWKKIPCTYTLMWIGSLALSGIFPFAGFYSKDLIIEHAYSTDSFAFVISLVVAFFTAFYSWRLLLLVFHSQKQSKINIHEAPKIMLIPLLILAFGSVFSGVWGANILNITSNAFWKSSLVMIDEHGVHNFFIKLLPTLASLSGIALAYLIYQYQVIRQIKSKFLLKFLQNKWYFDEVYEFVIIAPIRFISRLLWKFDVKAIDSFGPNGVVSTFGTFNIQKLATLVPNLDLEVQSLLWIAFFISFAIKVPMFPFHTWLPDAHVQSPTSGSVILAGLLIKMGGYGFLRFSIPMLPQASLYFSNFVVVLSIIAVIYASLVAFAQDDIKKLIAYSSIAHMGIVTAGLFSFCEEGVLGSIFQMISHGLISAALFLCVGMLYTRTGTLEIAKYFGIVNTMPKFGFMFILFSMASIGLPGTSGFVAFELMSISLYVLASFNKDSIYSCEAGVKYFTLSALSSCIMLYGMSLLYGYTGQVNFSELGSFLQNHQITYGIVFGLVFVLIGLCFKLAIVPFHMWAPDVYQGAPTIVTAFFSTAPKAALVTFLIRLMNEELVNVKSYVQPIFLYVSALSVLISAFGALRQQNLKRLLAYSSIGHIGFIFASLSIFTQAGTDSALMYLVIYIITSIGLFSYLVQIDDDDCDIANLSGIGKKRPIVAFHLSVLLLSMSGIPPLAGADKVIPEGFHIHHYKEVSSTNKEALDLIDKGISNETVIVADKQTEGRGRNGKSWVSPEGNFYASLIVNLFNDYLSENQFSVSFQRVTLESRKKEEWSSTQLYKRCGIPTKDDVIPVPRHWDPENLITNGHIRQLCNKNWIPVSRTGMTPHTTCKLQCSHSYVSSTGENTGMTERGLMNQVSKLTELTFVTALAVRNTILSFINGLNLQYKWPNDILIDGKKISGILLEKKSNSNWLIIGIGINVNHAPLPGTTCISNYGDSVSNIDLLRKLIINFNKLRKQWLFDGFYAIREMWLKKAFKMNEQISVKLADKLYEGIFADIDKSGKLVLQQKDGSLIYFDAVSEAIVLPNNQKPIRVGGMVVENSVIQSESEVIFQMTDFNKSVVVKYQGILPPIFSEKSGVVVQGKMFDNSTFLADTVFAKHDENYMPKVLK</sequence>
<organism evidence="14 15">
    <name type="scientific">Trichonephila clavata</name>
    <name type="common">Joro spider</name>
    <name type="synonym">Nephila clavata</name>
    <dbReference type="NCBI Taxonomy" id="2740835"/>
    <lineage>
        <taxon>Eukaryota</taxon>
        <taxon>Metazoa</taxon>
        <taxon>Ecdysozoa</taxon>
        <taxon>Arthropoda</taxon>
        <taxon>Chelicerata</taxon>
        <taxon>Arachnida</taxon>
        <taxon>Araneae</taxon>
        <taxon>Araneomorphae</taxon>
        <taxon>Entelegynae</taxon>
        <taxon>Araneoidea</taxon>
        <taxon>Nephilidae</taxon>
        <taxon>Trichonephila</taxon>
    </lineage>
</organism>
<dbReference type="PRINTS" id="PR01434">
    <property type="entry name" value="NADHDHGNASE5"/>
</dbReference>
<feature type="transmembrane region" description="Helical" evidence="11">
    <location>
        <begin position="468"/>
        <end position="487"/>
    </location>
</feature>
<comment type="similarity">
    <text evidence="3">Belongs to the complex I subunit 4 family.</text>
</comment>
<dbReference type="Pfam" id="PF03100">
    <property type="entry name" value="CcmE"/>
    <property type="match status" value="1"/>
</dbReference>
<dbReference type="GO" id="GO:0008137">
    <property type="term" value="F:NADH dehydrogenase (ubiquinone) activity"/>
    <property type="evidence" value="ECO:0007669"/>
    <property type="project" value="UniProtKB-EC"/>
</dbReference>
<comment type="subcellular location">
    <subcellularLocation>
        <location evidence="2">Membrane</location>
        <topology evidence="2">Multi-pass membrane protein</topology>
    </subcellularLocation>
</comment>
<dbReference type="InterPro" id="IPR010227">
    <property type="entry name" value="NADH_Q_OxRdtase_chainM/4"/>
</dbReference>
<dbReference type="Gene3D" id="1.20.5.2700">
    <property type="match status" value="1"/>
</dbReference>
<evidence type="ECO:0000256" key="8">
    <source>
        <dbReference type="ARBA" id="ARBA00023136"/>
    </source>
</evidence>
<dbReference type="GO" id="GO:0017004">
    <property type="term" value="P:cytochrome complex assembly"/>
    <property type="evidence" value="ECO:0007669"/>
    <property type="project" value="InterPro"/>
</dbReference>
<dbReference type="SUPFAM" id="SSF55681">
    <property type="entry name" value="Class II aaRS and biotin synthetases"/>
    <property type="match status" value="2"/>
</dbReference>
<feature type="transmembrane region" description="Helical" evidence="11">
    <location>
        <begin position="376"/>
        <end position="398"/>
    </location>
</feature>
<dbReference type="PANTHER" id="PTHR42829:SF2">
    <property type="entry name" value="NADH-UBIQUINONE OXIDOREDUCTASE CHAIN 5"/>
    <property type="match status" value="1"/>
</dbReference>
<feature type="transmembrane region" description="Helical" evidence="11">
    <location>
        <begin position="436"/>
        <end position="461"/>
    </location>
</feature>
<comment type="function">
    <text evidence="1">Core subunit of the mitochondrial membrane respiratory chain NADH dehydrogenase (Complex I) that is believed to belong to the minimal assembly required for catalysis. Complex I functions in the transfer of electrons from NADH to the respiratory chain. The immediate electron acceptor for the enzyme is believed to be ubiquinone.</text>
</comment>
<dbReference type="InterPro" id="IPR004329">
    <property type="entry name" value="CcmE"/>
</dbReference>
<evidence type="ECO:0000256" key="6">
    <source>
        <dbReference type="ARBA" id="ARBA00022692"/>
    </source>
</evidence>
<dbReference type="SUPFAM" id="SSF82093">
    <property type="entry name" value="Heme chaperone CcmE"/>
    <property type="match status" value="1"/>
</dbReference>
<feature type="domain" description="BPL/LPL catalytic" evidence="13">
    <location>
        <begin position="830"/>
        <end position="882"/>
    </location>
</feature>
<feature type="domain" description="NADH:quinone oxidoreductase/Mrp antiporter transmembrane" evidence="12">
    <location>
        <begin position="558"/>
        <end position="812"/>
    </location>
</feature>
<feature type="transmembrane region" description="Helical" evidence="11">
    <location>
        <begin position="792"/>
        <end position="811"/>
    </location>
</feature>
<dbReference type="NCBIfam" id="TIGR01974">
    <property type="entry name" value="NDH_I_L"/>
    <property type="match status" value="1"/>
</dbReference>
<dbReference type="GO" id="GO:0004077">
    <property type="term" value="F:biotin--[biotin carboxyl-carrier protein] ligase activity"/>
    <property type="evidence" value="ECO:0007669"/>
    <property type="project" value="InterPro"/>
</dbReference>
<feature type="transmembrane region" description="Helical" evidence="11">
    <location>
        <begin position="271"/>
        <end position="292"/>
    </location>
</feature>
<dbReference type="InterPro" id="IPR045864">
    <property type="entry name" value="aa-tRNA-synth_II/BPL/LPL"/>
</dbReference>
<comment type="caution">
    <text evidence="14">The sequence shown here is derived from an EMBL/GenBank/DDBJ whole genome shotgun (WGS) entry which is preliminary data.</text>
</comment>
<feature type="transmembrane region" description="Helical" evidence="11">
    <location>
        <begin position="148"/>
        <end position="170"/>
    </location>
</feature>
<dbReference type="EMBL" id="BMAO01014415">
    <property type="protein sequence ID" value="GFQ94851.1"/>
    <property type="molecule type" value="Genomic_DNA"/>
</dbReference>
<feature type="domain" description="NADH:quinone oxidoreductase/Mrp antiporter transmembrane" evidence="12">
    <location>
        <begin position="1"/>
        <end position="196"/>
    </location>
</feature>
<dbReference type="GO" id="GO:0017003">
    <property type="term" value="P:protein-heme linkage"/>
    <property type="evidence" value="ECO:0007669"/>
    <property type="project" value="InterPro"/>
</dbReference>
<gene>
    <name evidence="14" type="primary">nuoN</name>
    <name evidence="14" type="ORF">TNCT_611171</name>
</gene>
<evidence type="ECO:0000313" key="14">
    <source>
        <dbReference type="EMBL" id="GFQ94851.1"/>
    </source>
</evidence>
<dbReference type="InterPro" id="IPR018393">
    <property type="entry name" value="NADHpl_OxRdtase_5_subgr"/>
</dbReference>
<feature type="transmembrane region" description="Helical" evidence="11">
    <location>
        <begin position="696"/>
        <end position="718"/>
    </location>
</feature>
<evidence type="ECO:0000259" key="13">
    <source>
        <dbReference type="Pfam" id="PF03099"/>
    </source>
</evidence>
<feature type="transmembrane region" description="Helical" evidence="11">
    <location>
        <begin position="313"/>
        <end position="335"/>
    </location>
</feature>
<name>A0A8X6L465_TRICU</name>
<dbReference type="EC" id="7.1.1.2" evidence="5"/>
<evidence type="ECO:0000256" key="11">
    <source>
        <dbReference type="SAM" id="Phobius"/>
    </source>
</evidence>
<comment type="similarity">
    <text evidence="4">Belongs to the biotin--protein ligase family.</text>
</comment>
<keyword evidence="8 11" id="KW-0472">Membrane</keyword>
<dbReference type="GO" id="GO:0003954">
    <property type="term" value="F:NADH dehydrogenase activity"/>
    <property type="evidence" value="ECO:0007669"/>
    <property type="project" value="TreeGrafter"/>
</dbReference>
<dbReference type="InterPro" id="IPR012340">
    <property type="entry name" value="NA-bd_OB-fold"/>
</dbReference>
<feature type="domain" description="BPL/LPL catalytic" evidence="13">
    <location>
        <begin position="1012"/>
        <end position="1057"/>
    </location>
</feature>
<evidence type="ECO:0000256" key="3">
    <source>
        <dbReference type="ARBA" id="ARBA00009025"/>
    </source>
</evidence>
<feature type="transmembrane region" description="Helical" evidence="11">
    <location>
        <begin position="529"/>
        <end position="550"/>
    </location>
</feature>
<feature type="transmembrane region" description="Helical" evidence="11">
    <location>
        <begin position="556"/>
        <end position="574"/>
    </location>
</feature>
<dbReference type="Pfam" id="PF03099">
    <property type="entry name" value="BPL_LplA_LipB"/>
    <property type="match status" value="2"/>
</dbReference>
<feature type="transmembrane region" description="Helical" evidence="11">
    <location>
        <begin position="230"/>
        <end position="251"/>
    </location>
</feature>
<evidence type="ECO:0000313" key="15">
    <source>
        <dbReference type="Proteomes" id="UP000887116"/>
    </source>
</evidence>
<feature type="transmembrane region" description="Helical" evidence="11">
    <location>
        <begin position="185"/>
        <end position="209"/>
    </location>
</feature>
<feature type="transmembrane region" description="Helical" evidence="11">
    <location>
        <begin position="21"/>
        <end position="41"/>
    </location>
</feature>
<feature type="transmembrane region" description="Helical" evidence="11">
    <location>
        <begin position="410"/>
        <end position="430"/>
    </location>
</feature>
<dbReference type="PANTHER" id="PTHR42829">
    <property type="entry name" value="NADH-UBIQUINONE OXIDOREDUCTASE CHAIN 5"/>
    <property type="match status" value="1"/>
</dbReference>
<dbReference type="InterPro" id="IPR001750">
    <property type="entry name" value="ND/Mrp_TM"/>
</dbReference>
<feature type="transmembrane region" description="Helical" evidence="11">
    <location>
        <begin position="725"/>
        <end position="746"/>
    </location>
</feature>
<dbReference type="NCBIfam" id="TIGR02697">
    <property type="entry name" value="WPE_wolbac"/>
    <property type="match status" value="1"/>
</dbReference>
<dbReference type="GO" id="GO:0015990">
    <property type="term" value="P:electron transport coupled proton transport"/>
    <property type="evidence" value="ECO:0007669"/>
    <property type="project" value="TreeGrafter"/>
</dbReference>
<dbReference type="InterPro" id="IPR036127">
    <property type="entry name" value="CcmE-like_sf"/>
</dbReference>
<reference evidence="14" key="1">
    <citation type="submission" date="2020-07" db="EMBL/GenBank/DDBJ databases">
        <title>Multicomponent nature underlies the extraordinary mechanical properties of spider dragline silk.</title>
        <authorList>
            <person name="Kono N."/>
            <person name="Nakamura H."/>
            <person name="Mori M."/>
            <person name="Yoshida Y."/>
            <person name="Ohtoshi R."/>
            <person name="Malay A.D."/>
            <person name="Moran D.A.P."/>
            <person name="Tomita M."/>
            <person name="Numata K."/>
            <person name="Arakawa K."/>
        </authorList>
    </citation>
    <scope>NUCLEOTIDE SEQUENCE</scope>
</reference>
<evidence type="ECO:0000256" key="4">
    <source>
        <dbReference type="ARBA" id="ARBA00009934"/>
    </source>
</evidence>
<dbReference type="InterPro" id="IPR014070">
    <property type="entry name" value="WPE_wolbac"/>
</dbReference>
<feature type="transmembrane region" description="Helical" evidence="11">
    <location>
        <begin position="586"/>
        <end position="607"/>
    </location>
</feature>
<dbReference type="CDD" id="cd16442">
    <property type="entry name" value="BPL"/>
    <property type="match status" value="1"/>
</dbReference>
<dbReference type="Gene3D" id="2.40.50.140">
    <property type="entry name" value="Nucleic acid-binding proteins"/>
    <property type="match status" value="1"/>
</dbReference>
<evidence type="ECO:0000256" key="10">
    <source>
        <dbReference type="ARBA" id="ARBA00049551"/>
    </source>
</evidence>
<evidence type="ECO:0000256" key="5">
    <source>
        <dbReference type="ARBA" id="ARBA00012944"/>
    </source>
</evidence>
<protein>
    <recommendedName>
        <fullName evidence="5">NADH:ubiquinone reductase (H(+)-translocating)</fullName>
        <ecNumber evidence="5">7.1.1.2</ecNumber>
    </recommendedName>
    <alternativeName>
        <fullName evidence="9">NADH dehydrogenase subunit 5</fullName>
    </alternativeName>
</protein>
<keyword evidence="6 11" id="KW-0812">Transmembrane</keyword>
<feature type="transmembrane region" description="Helical" evidence="11">
    <location>
        <begin position="107"/>
        <end position="127"/>
    </location>
</feature>
<evidence type="ECO:0000256" key="1">
    <source>
        <dbReference type="ARBA" id="ARBA00003257"/>
    </source>
</evidence>
<feature type="transmembrane region" description="Helical" evidence="11">
    <location>
        <begin position="627"/>
        <end position="649"/>
    </location>
</feature>
<evidence type="ECO:0000256" key="9">
    <source>
        <dbReference type="ARBA" id="ARBA00031027"/>
    </source>
</evidence>